<dbReference type="Gene3D" id="1.25.40.10">
    <property type="entry name" value="Tetratricopeptide repeat domain"/>
    <property type="match status" value="3"/>
</dbReference>
<proteinExistence type="predicted"/>
<dbReference type="SUPFAM" id="SSF48452">
    <property type="entry name" value="TPR-like"/>
    <property type="match status" value="4"/>
</dbReference>
<keyword evidence="2 3" id="KW-0802">TPR repeat</keyword>
<evidence type="ECO:0000256" key="1">
    <source>
        <dbReference type="ARBA" id="ARBA00022737"/>
    </source>
</evidence>
<accession>A0A0S2KL05</accession>
<evidence type="ECO:0008006" key="6">
    <source>
        <dbReference type="Google" id="ProtNLM"/>
    </source>
</evidence>
<dbReference type="eggNOG" id="COG0457">
    <property type="taxonomic scope" value="Bacteria"/>
</dbReference>
<dbReference type="InterPro" id="IPR013105">
    <property type="entry name" value="TPR_2"/>
</dbReference>
<dbReference type="Pfam" id="PF13181">
    <property type="entry name" value="TPR_8"/>
    <property type="match status" value="2"/>
</dbReference>
<evidence type="ECO:0000313" key="5">
    <source>
        <dbReference type="Proteomes" id="UP000056252"/>
    </source>
</evidence>
<evidence type="ECO:0000256" key="3">
    <source>
        <dbReference type="PROSITE-ProRule" id="PRU00339"/>
    </source>
</evidence>
<dbReference type="SMART" id="SM00028">
    <property type="entry name" value="TPR"/>
    <property type="match status" value="6"/>
</dbReference>
<keyword evidence="1" id="KW-0677">Repeat</keyword>
<evidence type="ECO:0000256" key="2">
    <source>
        <dbReference type="ARBA" id="ARBA00022803"/>
    </source>
</evidence>
<dbReference type="PROSITE" id="PS50005">
    <property type="entry name" value="TPR"/>
    <property type="match status" value="1"/>
</dbReference>
<dbReference type="InterPro" id="IPR011990">
    <property type="entry name" value="TPR-like_helical_dom_sf"/>
</dbReference>
<dbReference type="OrthoDB" id="9803982at2"/>
<sequence length="474" mass="54426">MTNDEYFRSEEFKNLLCTYKNGQKNGSPAYIDPDDLADIAEFYHLQGHTDEAIKILDDTIEKFPGASAPLEFRARIELLVNKDPYKAEKFADQIEDKSDLEYDYLRAEIMLVRRQNQEADEYLQSCLKSIEKSDREDFYLDVATLFADYNVMDKSHEWLMRSKQTNSDDYKELLGRIALKKGDYTKSLHIFSDLVEKNPYSGSHWNHLASSQYFSNLIKESITSSEFSIAINPYDDEAVQNKANGLFALGNYEEALVYYKKVAELCPKDGTGEMFQGITLLKLNRMEEGIAHLKKAEKIADRDQDILPDIYQTLAYALSDLGDQQQAMTYIRKAEHTPAANLNELSILRGHLLMAKGELEKAQKTYQKAIYNSNFDAEIVLRVAISIYENNHVELAYGFFHTLLQNDDDEQIDGYAYLAACCKELGREEEYKNALKMACKRNPIEVKAVFGEAIPQDLDTDEYYNYLIANPDKS</sequence>
<reference evidence="5" key="1">
    <citation type="submission" date="2015-11" db="EMBL/GenBank/DDBJ databases">
        <authorList>
            <person name="Holder M.E."/>
            <person name="Ajami N.J."/>
            <person name="Petrosino J.F."/>
        </authorList>
    </citation>
    <scope>NUCLEOTIDE SEQUENCE [LARGE SCALE GENOMIC DNA]</scope>
    <source>
        <strain evidence="5">F0113</strain>
    </source>
</reference>
<keyword evidence="5" id="KW-1185">Reference proteome</keyword>
<feature type="repeat" description="TPR" evidence="3">
    <location>
        <begin position="236"/>
        <end position="269"/>
    </location>
</feature>
<dbReference type="AlphaFoldDB" id="A0A0S2KL05"/>
<protein>
    <recommendedName>
        <fullName evidence="6">Tetratricopeptide repeat protein</fullName>
    </recommendedName>
</protein>
<gene>
    <name evidence="4" type="ORF">AS203_06670</name>
</gene>
<dbReference type="PANTHER" id="PTHR12558">
    <property type="entry name" value="CELL DIVISION CYCLE 16,23,27"/>
    <property type="match status" value="1"/>
</dbReference>
<evidence type="ECO:0000313" key="4">
    <source>
        <dbReference type="EMBL" id="ALO48798.1"/>
    </source>
</evidence>
<dbReference type="EMBL" id="CP013195">
    <property type="protein sequence ID" value="ALO48798.1"/>
    <property type="molecule type" value="Genomic_DNA"/>
</dbReference>
<name>A0A0S2KL05_9BACT</name>
<organism evidence="4 5">
    <name type="scientific">Hoylesella enoeca</name>
    <dbReference type="NCBI Taxonomy" id="76123"/>
    <lineage>
        <taxon>Bacteria</taxon>
        <taxon>Pseudomonadati</taxon>
        <taxon>Bacteroidota</taxon>
        <taxon>Bacteroidia</taxon>
        <taxon>Bacteroidales</taxon>
        <taxon>Prevotellaceae</taxon>
        <taxon>Hoylesella</taxon>
    </lineage>
</organism>
<dbReference type="STRING" id="76123.AS203_06670"/>
<dbReference type="RefSeq" id="WP_060544316.1">
    <property type="nucleotide sequence ID" value="NZ_CP013195.1"/>
</dbReference>
<dbReference type="KEGG" id="peo:AS203_06670"/>
<dbReference type="Proteomes" id="UP000056252">
    <property type="component" value="Chromosome"/>
</dbReference>
<dbReference type="Pfam" id="PF13174">
    <property type="entry name" value="TPR_6"/>
    <property type="match status" value="1"/>
</dbReference>
<dbReference type="PANTHER" id="PTHR12558:SF13">
    <property type="entry name" value="CELL DIVISION CYCLE PROTEIN 27 HOMOLOG"/>
    <property type="match status" value="1"/>
</dbReference>
<dbReference type="Pfam" id="PF07719">
    <property type="entry name" value="TPR_2"/>
    <property type="match status" value="1"/>
</dbReference>
<dbReference type="InterPro" id="IPR019734">
    <property type="entry name" value="TPR_rpt"/>
</dbReference>